<organism evidence="8 9">
    <name type="scientific">Amorphotheca resinae ATCC 22711</name>
    <dbReference type="NCBI Taxonomy" id="857342"/>
    <lineage>
        <taxon>Eukaryota</taxon>
        <taxon>Fungi</taxon>
        <taxon>Dikarya</taxon>
        <taxon>Ascomycota</taxon>
        <taxon>Pezizomycotina</taxon>
        <taxon>Leotiomycetes</taxon>
        <taxon>Helotiales</taxon>
        <taxon>Amorphothecaceae</taxon>
        <taxon>Amorphotheca</taxon>
    </lineage>
</organism>
<dbReference type="Pfam" id="PF00172">
    <property type="entry name" value="Zn_clus"/>
    <property type="match status" value="1"/>
</dbReference>
<name>A0A2T3B9E6_AMORE</name>
<dbReference type="Proteomes" id="UP000241818">
    <property type="component" value="Unassembled WGS sequence"/>
</dbReference>
<dbReference type="EMBL" id="KZ679008">
    <property type="protein sequence ID" value="PSS23462.1"/>
    <property type="molecule type" value="Genomic_DNA"/>
</dbReference>
<dbReference type="PROSITE" id="PS50048">
    <property type="entry name" value="ZN2_CY6_FUNGAL_2"/>
    <property type="match status" value="1"/>
</dbReference>
<dbReference type="Gene3D" id="4.10.240.10">
    <property type="entry name" value="Zn(2)-C6 fungal-type DNA-binding domain"/>
    <property type="match status" value="1"/>
</dbReference>
<keyword evidence="4" id="KW-0804">Transcription</keyword>
<dbReference type="InParanoid" id="A0A2T3B9E6"/>
<evidence type="ECO:0000256" key="6">
    <source>
        <dbReference type="SAM" id="MobiDB-lite"/>
    </source>
</evidence>
<feature type="domain" description="Zn(2)-C6 fungal-type" evidence="7">
    <location>
        <begin position="24"/>
        <end position="56"/>
    </location>
</feature>
<dbReference type="OrthoDB" id="3429912at2759"/>
<gene>
    <name evidence="8" type="ORF">M430DRAFT_57228</name>
</gene>
<dbReference type="PROSITE" id="PS00463">
    <property type="entry name" value="ZN2_CY6_FUNGAL_1"/>
    <property type="match status" value="1"/>
</dbReference>
<dbReference type="SUPFAM" id="SSF57701">
    <property type="entry name" value="Zn2/Cys6 DNA-binding domain"/>
    <property type="match status" value="1"/>
</dbReference>
<evidence type="ECO:0000256" key="4">
    <source>
        <dbReference type="ARBA" id="ARBA00023163"/>
    </source>
</evidence>
<evidence type="ECO:0000256" key="2">
    <source>
        <dbReference type="ARBA" id="ARBA00023015"/>
    </source>
</evidence>
<protein>
    <recommendedName>
        <fullName evidence="7">Zn(2)-C6 fungal-type domain-containing protein</fullName>
    </recommendedName>
</protein>
<reference evidence="8 9" key="1">
    <citation type="journal article" date="2018" name="New Phytol.">
        <title>Comparative genomics and transcriptomics depict ericoid mycorrhizal fungi as versatile saprotrophs and plant mutualists.</title>
        <authorList>
            <person name="Martino E."/>
            <person name="Morin E."/>
            <person name="Grelet G.A."/>
            <person name="Kuo A."/>
            <person name="Kohler A."/>
            <person name="Daghino S."/>
            <person name="Barry K.W."/>
            <person name="Cichocki N."/>
            <person name="Clum A."/>
            <person name="Dockter R.B."/>
            <person name="Hainaut M."/>
            <person name="Kuo R.C."/>
            <person name="LaButti K."/>
            <person name="Lindahl B.D."/>
            <person name="Lindquist E.A."/>
            <person name="Lipzen A."/>
            <person name="Khouja H.R."/>
            <person name="Magnuson J."/>
            <person name="Murat C."/>
            <person name="Ohm R.A."/>
            <person name="Singer S.W."/>
            <person name="Spatafora J.W."/>
            <person name="Wang M."/>
            <person name="Veneault-Fourrey C."/>
            <person name="Henrissat B."/>
            <person name="Grigoriev I.V."/>
            <person name="Martin F.M."/>
            <person name="Perotto S."/>
        </authorList>
    </citation>
    <scope>NUCLEOTIDE SEQUENCE [LARGE SCALE GENOMIC DNA]</scope>
    <source>
        <strain evidence="8 9">ATCC 22711</strain>
    </source>
</reference>
<sequence>MDDKTPPTAQPTAQPASSAVKQAACLNCRRSKTRCIRKAGDTTCRRCIQTAAECVIPDYRVGRKKGIKNKREGLDKAVFCIEQAIKKSRIRRGDGKDISRLQSLLREAREILPRESEGDAASVTVSPDATPPLQIQAPEAQNRSQRSVSWVESNIVSDDNYSVDDAENPLQLLARASDLSVPSVPQTYAPNILPSAQILRQDIGRQYDLQTFFGPIRANLDLGEDIDPVDMGLVNLEETDMLFNYFYQNLSHTRWGLDRLLHTPTFVRSRSAFLFTSILAASALFMPSTPALSRRLSTHCRFLARHVTMNRYRSPEIVLAFMINIPWMSPGKHWSDDETCSFMASALTIAIDISLDKVIVPSFSNSKVVPPQIAQSECIAARKALDLDGFQHIAPSSALGRRLLRCRERVWLALFVLDRGVCLARGRSYTVPVTPLIESCDEWHKSDLADIWDGSIISSTVLRRDLVNLITTIKDKCHHNIEITSSILQEMIEGFFTRWYATWAFAIGGDKGNIPPYVEILVTHGRLSIYSSVINHPTAPIHVKRFFRSASLSSALNVMRAAVQGESRLKSMPNNTVIMISFAAMICFRLSTMGSTSNQRLAPSIRILIEETADVLERIGTIPPHRKGISAIYGRHLRNVIGGTKDTLRGEQAITMPPRNQIVPKQPEGHVLEPIQFSAMSDDQIVQTINNSGEEFGNHSLGFQIDERSELDWLDWFNMDVTT</sequence>
<keyword evidence="3" id="KW-0238">DNA-binding</keyword>
<dbReference type="STRING" id="857342.A0A2T3B9E6"/>
<dbReference type="InterPro" id="IPR001138">
    <property type="entry name" value="Zn2Cys6_DnaBD"/>
</dbReference>
<dbReference type="GeneID" id="36576740"/>
<dbReference type="SMART" id="SM00066">
    <property type="entry name" value="GAL4"/>
    <property type="match status" value="1"/>
</dbReference>
<dbReference type="CDD" id="cd00067">
    <property type="entry name" value="GAL4"/>
    <property type="match status" value="1"/>
</dbReference>
<feature type="region of interest" description="Disordered" evidence="6">
    <location>
        <begin position="115"/>
        <end position="142"/>
    </location>
</feature>
<dbReference type="PANTHER" id="PTHR31845:SF17">
    <property type="entry name" value="ZN(II)2CYS6 TRANSCRIPTION FACTOR (EUROFUNG)"/>
    <property type="match status" value="1"/>
</dbReference>
<dbReference type="GO" id="GO:0000981">
    <property type="term" value="F:DNA-binding transcription factor activity, RNA polymerase II-specific"/>
    <property type="evidence" value="ECO:0007669"/>
    <property type="project" value="InterPro"/>
</dbReference>
<evidence type="ECO:0000256" key="5">
    <source>
        <dbReference type="ARBA" id="ARBA00023242"/>
    </source>
</evidence>
<keyword evidence="9" id="KW-1185">Reference proteome</keyword>
<dbReference type="RefSeq" id="XP_024723508.1">
    <property type="nucleotide sequence ID" value="XM_024868659.1"/>
</dbReference>
<dbReference type="InterPro" id="IPR036864">
    <property type="entry name" value="Zn2-C6_fun-type_DNA-bd_sf"/>
</dbReference>
<dbReference type="PANTHER" id="PTHR31845">
    <property type="entry name" value="FINGER DOMAIN PROTEIN, PUTATIVE-RELATED"/>
    <property type="match status" value="1"/>
</dbReference>
<evidence type="ECO:0000259" key="7">
    <source>
        <dbReference type="PROSITE" id="PS50048"/>
    </source>
</evidence>
<dbReference type="GO" id="GO:0005634">
    <property type="term" value="C:nucleus"/>
    <property type="evidence" value="ECO:0007669"/>
    <property type="project" value="UniProtKB-SubCell"/>
</dbReference>
<keyword evidence="5" id="KW-0539">Nucleus</keyword>
<proteinExistence type="predicted"/>
<dbReference type="GO" id="GO:0000976">
    <property type="term" value="F:transcription cis-regulatory region binding"/>
    <property type="evidence" value="ECO:0007669"/>
    <property type="project" value="TreeGrafter"/>
</dbReference>
<evidence type="ECO:0000313" key="8">
    <source>
        <dbReference type="EMBL" id="PSS23462.1"/>
    </source>
</evidence>
<comment type="subcellular location">
    <subcellularLocation>
        <location evidence="1">Nucleus</location>
    </subcellularLocation>
</comment>
<accession>A0A2T3B9E6</accession>
<evidence type="ECO:0000313" key="9">
    <source>
        <dbReference type="Proteomes" id="UP000241818"/>
    </source>
</evidence>
<evidence type="ECO:0000256" key="1">
    <source>
        <dbReference type="ARBA" id="ARBA00004123"/>
    </source>
</evidence>
<evidence type="ECO:0000256" key="3">
    <source>
        <dbReference type="ARBA" id="ARBA00023125"/>
    </source>
</evidence>
<dbReference type="GO" id="GO:0008270">
    <property type="term" value="F:zinc ion binding"/>
    <property type="evidence" value="ECO:0007669"/>
    <property type="project" value="InterPro"/>
</dbReference>
<dbReference type="InterPro" id="IPR051089">
    <property type="entry name" value="prtT"/>
</dbReference>
<keyword evidence="2" id="KW-0805">Transcription regulation</keyword>
<dbReference type="AlphaFoldDB" id="A0A2T3B9E6"/>
<dbReference type="CDD" id="cd12148">
    <property type="entry name" value="fungal_TF_MHR"/>
    <property type="match status" value="1"/>
</dbReference>